<dbReference type="PANTHER" id="PTHR30081">
    <property type="entry name" value="PROTEIN-EXPORT MEMBRANE PROTEIN SEC"/>
    <property type="match status" value="1"/>
</dbReference>
<reference evidence="12" key="2">
    <citation type="submission" date="2014-09" db="EMBL/GenBank/DDBJ databases">
        <title>Criblamydia sequanensis harbors a mega-plasmid encoding arsenite resistance.</title>
        <authorList>
            <person name="Bertelli C."/>
            <person name="Goesmann A."/>
            <person name="Greub G."/>
        </authorList>
    </citation>
    <scope>NUCLEOTIDE SEQUENCE [LARGE SCALE GENOMIC DNA]</scope>
    <source>
        <strain evidence="12">CRIB-18</strain>
    </source>
</reference>
<evidence type="ECO:0000256" key="9">
    <source>
        <dbReference type="HAMAP-Rule" id="MF_01464"/>
    </source>
</evidence>
<evidence type="ECO:0000256" key="8">
    <source>
        <dbReference type="ARBA" id="ARBA00023136"/>
    </source>
</evidence>
<dbReference type="eggNOG" id="COG0341">
    <property type="taxonomic scope" value="Bacteria"/>
</dbReference>
<reference evidence="12" key="1">
    <citation type="submission" date="2013-12" db="EMBL/GenBank/DDBJ databases">
        <authorList>
            <person name="Linke B."/>
        </authorList>
    </citation>
    <scope>NUCLEOTIDE SEQUENCE [LARGE SCALE GENOMIC DNA]</scope>
    <source>
        <strain evidence="12">CRIB-18</strain>
    </source>
</reference>
<dbReference type="Pfam" id="PF02355">
    <property type="entry name" value="SecD_SecF_C"/>
    <property type="match status" value="2"/>
</dbReference>
<accession>A0A090D2M8</accession>
<dbReference type="Gene3D" id="3.30.1360.200">
    <property type="match status" value="1"/>
</dbReference>
<keyword evidence="7 9" id="KW-0811">Translocation</keyword>
<dbReference type="Pfam" id="PF22599">
    <property type="entry name" value="SecDF_P1_head"/>
    <property type="match status" value="1"/>
</dbReference>
<evidence type="ECO:0000259" key="10">
    <source>
        <dbReference type="Pfam" id="PF02355"/>
    </source>
</evidence>
<feature type="transmembrane region" description="Helical" evidence="9">
    <location>
        <begin position="7"/>
        <end position="30"/>
    </location>
</feature>
<dbReference type="HAMAP" id="MF_01464_B">
    <property type="entry name" value="SecF_B"/>
    <property type="match status" value="1"/>
</dbReference>
<keyword evidence="6 9" id="KW-1133">Transmembrane helix</keyword>
<evidence type="ECO:0000256" key="2">
    <source>
        <dbReference type="ARBA" id="ARBA00022448"/>
    </source>
</evidence>
<dbReference type="InterPro" id="IPR005665">
    <property type="entry name" value="SecF_bac"/>
</dbReference>
<comment type="similarity">
    <text evidence="9">Belongs to the SecD/SecF family. SecF subfamily.</text>
</comment>
<dbReference type="STRING" id="1437425.CSEC_1943"/>
<evidence type="ECO:0000256" key="5">
    <source>
        <dbReference type="ARBA" id="ARBA00022927"/>
    </source>
</evidence>
<feature type="transmembrane region" description="Helical" evidence="9">
    <location>
        <begin position="1101"/>
        <end position="1122"/>
    </location>
</feature>
<feature type="transmembrane region" description="Helical" evidence="9">
    <location>
        <begin position="1400"/>
        <end position="1419"/>
    </location>
</feature>
<dbReference type="RefSeq" id="WP_041018285.1">
    <property type="nucleotide sequence ID" value="NZ_CCEJ010000009.1"/>
</dbReference>
<evidence type="ECO:0000313" key="12">
    <source>
        <dbReference type="EMBL" id="CDR34750.1"/>
    </source>
</evidence>
<evidence type="ECO:0000259" key="11">
    <source>
        <dbReference type="Pfam" id="PF22599"/>
    </source>
</evidence>
<organism evidence="12 13">
    <name type="scientific">Candidatus Criblamydia sequanensis CRIB-18</name>
    <dbReference type="NCBI Taxonomy" id="1437425"/>
    <lineage>
        <taxon>Bacteria</taxon>
        <taxon>Pseudomonadati</taxon>
        <taxon>Chlamydiota</taxon>
        <taxon>Chlamydiia</taxon>
        <taxon>Parachlamydiales</taxon>
        <taxon>Candidatus Criblamydiaceae</taxon>
        <taxon>Candidatus Criblamydia</taxon>
    </lineage>
</organism>
<dbReference type="InterPro" id="IPR055344">
    <property type="entry name" value="SecD_SecF_C_bact"/>
</dbReference>
<evidence type="ECO:0000256" key="3">
    <source>
        <dbReference type="ARBA" id="ARBA00022475"/>
    </source>
</evidence>
<keyword evidence="5 9" id="KW-0653">Protein transport</keyword>
<feature type="transmembrane region" description="Helical" evidence="9">
    <location>
        <begin position="1189"/>
        <end position="1205"/>
    </location>
</feature>
<evidence type="ECO:0000256" key="6">
    <source>
        <dbReference type="ARBA" id="ARBA00022989"/>
    </source>
</evidence>
<dbReference type="GO" id="GO:0015450">
    <property type="term" value="F:protein-transporting ATPase activity"/>
    <property type="evidence" value="ECO:0007669"/>
    <property type="project" value="InterPro"/>
</dbReference>
<dbReference type="eggNOG" id="COG0342">
    <property type="taxonomic scope" value="Bacteria"/>
</dbReference>
<comment type="subunit">
    <text evidence="9">Forms a complex with SecD. Part of the essential Sec protein translocation apparatus which comprises SecA, SecYEG and auxiliary proteins SecDF. Other proteins may also be involved.</text>
</comment>
<dbReference type="InterPro" id="IPR022645">
    <property type="entry name" value="SecD/SecF_bac"/>
</dbReference>
<dbReference type="Proteomes" id="UP000031552">
    <property type="component" value="Unassembled WGS sequence"/>
</dbReference>
<dbReference type="InterPro" id="IPR054384">
    <property type="entry name" value="SecDF_P1_head"/>
</dbReference>
<keyword evidence="3 9" id="KW-1003">Cell membrane</keyword>
<dbReference type="NCBIfam" id="TIGR01129">
    <property type="entry name" value="secD"/>
    <property type="match status" value="1"/>
</dbReference>
<dbReference type="NCBIfam" id="TIGR00966">
    <property type="entry name" value="transloc_SecF"/>
    <property type="match status" value="1"/>
</dbReference>
<feature type="transmembrane region" description="Helical" evidence="9">
    <location>
        <begin position="1057"/>
        <end position="1080"/>
    </location>
</feature>
<comment type="caution">
    <text evidence="12">The sequence shown here is derived from an EMBL/GenBank/DDBJ whole genome shotgun (WGS) entry which is preliminary data.</text>
</comment>
<dbReference type="PANTHER" id="PTHR30081:SF1">
    <property type="entry name" value="PROTEIN TRANSLOCASE SUBUNIT SECD"/>
    <property type="match status" value="1"/>
</dbReference>
<dbReference type="NCBIfam" id="TIGR00916">
    <property type="entry name" value="2A0604s01"/>
    <property type="match status" value="1"/>
</dbReference>
<feature type="transmembrane region" description="Helical" evidence="9">
    <location>
        <begin position="1034"/>
        <end position="1051"/>
    </location>
</feature>
<dbReference type="EMBL" id="CCEJ010000009">
    <property type="protein sequence ID" value="CDR34750.1"/>
    <property type="molecule type" value="Genomic_DNA"/>
</dbReference>
<comment type="function">
    <text evidence="9">Part of the Sec protein translocase complex. Interacts with the SecYEG preprotein conducting channel. SecDF uses the proton motive force (PMF) to complete protein translocation after the ATP-dependent function of SecA.</text>
</comment>
<dbReference type="GO" id="GO:0006605">
    <property type="term" value="P:protein targeting"/>
    <property type="evidence" value="ECO:0007669"/>
    <property type="project" value="UniProtKB-UniRule"/>
</dbReference>
<evidence type="ECO:0000256" key="1">
    <source>
        <dbReference type="ARBA" id="ARBA00004651"/>
    </source>
</evidence>
<dbReference type="PRINTS" id="PR01755">
    <property type="entry name" value="SECFTRNLCASE"/>
</dbReference>
<dbReference type="InterPro" id="IPR048634">
    <property type="entry name" value="SecD_SecF_C"/>
</dbReference>
<feature type="transmembrane region" description="Helical" evidence="9">
    <location>
        <begin position="1010"/>
        <end position="1029"/>
    </location>
</feature>
<dbReference type="GO" id="GO:0043952">
    <property type="term" value="P:protein transport by the Sec complex"/>
    <property type="evidence" value="ECO:0007669"/>
    <property type="project" value="UniProtKB-UniRule"/>
</dbReference>
<keyword evidence="4 9" id="KW-0812">Transmembrane</keyword>
<dbReference type="Gene3D" id="1.20.1640.10">
    <property type="entry name" value="Multidrug efflux transporter AcrB transmembrane domain"/>
    <property type="match status" value="2"/>
</dbReference>
<comment type="subcellular location">
    <subcellularLocation>
        <location evidence="1 9">Cell membrane</location>
        <topology evidence="1 9">Multi-pass membrane protein</topology>
    </subcellularLocation>
</comment>
<feature type="domain" description="Protein export membrane protein SecD/SecF C-terminal" evidence="10">
    <location>
        <begin position="991"/>
        <end position="1158"/>
    </location>
</feature>
<feature type="domain" description="Protein export membrane protein SecD/SecF C-terminal" evidence="10">
    <location>
        <begin position="1325"/>
        <end position="1502"/>
    </location>
</feature>
<keyword evidence="2 9" id="KW-0813">Transport</keyword>
<dbReference type="InterPro" id="IPR022813">
    <property type="entry name" value="SecD/SecF_arch_bac"/>
</dbReference>
<dbReference type="GO" id="GO:0065002">
    <property type="term" value="P:intracellular protein transmembrane transport"/>
    <property type="evidence" value="ECO:0007669"/>
    <property type="project" value="UniProtKB-UniRule"/>
</dbReference>
<dbReference type="Gene3D" id="3.30.70.3220">
    <property type="match status" value="1"/>
</dbReference>
<keyword evidence="8 9" id="KW-0472">Membrane</keyword>
<feature type="transmembrane region" description="Helical" evidence="9">
    <location>
        <begin position="1471"/>
        <end position="1500"/>
    </location>
</feature>
<proteinExistence type="inferred from homology"/>
<keyword evidence="13" id="KW-1185">Reference proteome</keyword>
<dbReference type="OrthoDB" id="9774769at2"/>
<feature type="transmembrane region" description="Helical" evidence="9">
    <location>
        <begin position="1342"/>
        <end position="1359"/>
    </location>
</feature>
<evidence type="ECO:0000256" key="7">
    <source>
        <dbReference type="ARBA" id="ARBA00023010"/>
    </source>
</evidence>
<dbReference type="InterPro" id="IPR005791">
    <property type="entry name" value="SecD"/>
</dbReference>
<dbReference type="GO" id="GO:0005886">
    <property type="term" value="C:plasma membrane"/>
    <property type="evidence" value="ECO:0007669"/>
    <property type="project" value="UniProtKB-SubCell"/>
</dbReference>
<sequence length="1517" mass="169215">MEKQKRWQLYLIIAVIALTLYNILPTIFFYTKPLKSPVDERRANAISEKIVGRVNELEEDSIEWLQSFTKHIGVHPSSIKVDDKDSSLIMVHFESQNEANLFRRLLPSAGALIPFVPSQLEIYGGSDEDLKSVIVLRQIGFRLQDQDIPTLFKYSTKYDKNGAINSFYRNIVNDRVSTIALSFGGESQMARRIQELQSLSDEEAIESASQIAKEIIDAERALGRSDPIFKRWLKSFGLTNAASSKELITGFIAKSELLQGALSRKEETLNKELKQAIKNEELIDGSIEDSLKITANQKKALNDANEVLKRNSDLFAQNLKPLTETEIDSLLKESIKASKLDARQIISLKNTNPFVEALIIDWSNDKISLEFYPDIQKIRSSIPSSEAESYVKDKVGDLIINDIARASSISDESIQPSGDTFAVSTSTLTSPYALLALDLGALANKMGDQFLNQIKSGWSPTHPDLTDKNYPISTYEEYKKLSKQDQKLGLLVYVPSVSQNRLPDLKKGSIYIIAKGLDSIASTYRDNSKAENAEAFSKDVKQLTDMLKRSGFIGYPGSSLGGDSPFAKDYIFELEDYYSNLVKATRENFTVKGSKRYAVLDLTDVEQRILAENKIEDRMQEDLLKWKDEYQASLVSQNPNARLLVPPPTENPYWQNFKISLAKYFRGDDRKILKWGLDLSGGKTVRIGLKDSSGQTVTNPDDLKQAVNELYTRINKMGVSERTIRIENNNIILDFPSSQGLSAAELIKASAMHFHIVNEKFSTTNPEMREAISTFLQQVWNEAVVTNRKDIESINEIAWKHLGGDEITDTIQPRGENAKFLFENGLRLANLRTQPLSHAFDDTLSSIGMIKGDDFSDWFGQTNPLMVVFHNYALEGASLTDVQVGYDPKDGNALSFQVKGSYDNAEGNPRTDFYAWTSQFSQDQIRGTPKASYTRGEGWRMAVILNGRIISMPSLKAALRDGGSISGRFSQREIDQLAADLKAGSLSFTPRILSEQNVSPELGKEERTKGIFASIIAICLVVALMCGYYRFAGLVACIAVFFNILIMWGVLQNLGAALTLPGIAGIVLTIGMAVDANVLVFERYKEEYKISGRVGPAIQAAYSKAFSAIVDSNVTTIIAALILLQFDSGPIKGFAVTLIIGIISSMFTALFMTRYFFTGWVKRNKDKPLNMSDWIGKTNFNFLAQTKKAVITTFIVLLLGSYFFISQRNNIFGMDFLGGYALTVELKEDPAIDSYRLDAKEALVNAGLQSNEVDVRQLSRPNQLKIELSTALEEPGRVFHGMPETIENPGSAYLFEHNPRLTWIVEALNKAGLSIPDSQLKQLDSNWTVMSGQFSDAMRNNAIIALFLALVSILIYITLRFEFKYAISAVIGLAHDVLITLGIIALFNKLGFPVQINLEIVGAIMTIIGYSLNDTIIIFDRIREELKLHRKWKFEDVVNYALNITLSRTMMTSGSTLLVLLALVLFGGQSIFGFALVMTIGVIVGTLSSLFIAAPVLIYFHNREEHQTEDKSALKPT</sequence>
<dbReference type="FunFam" id="1.20.1640.10:FF:000004">
    <property type="entry name" value="Protein translocase subunit SecD"/>
    <property type="match status" value="1"/>
</dbReference>
<feature type="transmembrane region" description="Helical" evidence="9">
    <location>
        <begin position="1440"/>
        <end position="1465"/>
    </location>
</feature>
<feature type="transmembrane region" description="Helical" evidence="9">
    <location>
        <begin position="1366"/>
        <end position="1388"/>
    </location>
</feature>
<dbReference type="SUPFAM" id="SSF82866">
    <property type="entry name" value="Multidrug efflux transporter AcrB transmembrane domain"/>
    <property type="match status" value="2"/>
</dbReference>
<feature type="domain" description="SecDF P1 head subdomain" evidence="11">
    <location>
        <begin position="866"/>
        <end position="987"/>
    </location>
</feature>
<name>A0A090D2M8_9BACT</name>
<evidence type="ECO:0000313" key="13">
    <source>
        <dbReference type="Proteomes" id="UP000031552"/>
    </source>
</evidence>
<comment type="caution">
    <text evidence="9">Lacks conserved residue(s) required for the propagation of feature annotation.</text>
</comment>
<gene>
    <name evidence="12" type="primary">secDF</name>
    <name evidence="9" type="synonym">secF</name>
    <name evidence="12" type="ORF">CSEC_1943</name>
</gene>
<protein>
    <recommendedName>
        <fullName evidence="9">Protein-export membrane protein SecF</fullName>
    </recommendedName>
</protein>
<evidence type="ECO:0000256" key="4">
    <source>
        <dbReference type="ARBA" id="ARBA00022692"/>
    </source>
</evidence>
<feature type="transmembrane region" description="Helical" evidence="9">
    <location>
        <begin position="1134"/>
        <end position="1157"/>
    </location>
</feature>